<dbReference type="OrthoDB" id="10258955at2759"/>
<evidence type="ECO:0000313" key="1">
    <source>
        <dbReference type="EMBL" id="OBZ70187.1"/>
    </source>
</evidence>
<dbReference type="Proteomes" id="UP000092993">
    <property type="component" value="Unassembled WGS sequence"/>
</dbReference>
<comment type="caution">
    <text evidence="1">The sequence shown here is derived from an EMBL/GenBank/DDBJ whole genome shotgun (WGS) entry which is preliminary data.</text>
</comment>
<organism evidence="1 2">
    <name type="scientific">Grifola frondosa</name>
    <name type="common">Maitake</name>
    <name type="synonym">Polyporus frondosus</name>
    <dbReference type="NCBI Taxonomy" id="5627"/>
    <lineage>
        <taxon>Eukaryota</taxon>
        <taxon>Fungi</taxon>
        <taxon>Dikarya</taxon>
        <taxon>Basidiomycota</taxon>
        <taxon>Agaricomycotina</taxon>
        <taxon>Agaricomycetes</taxon>
        <taxon>Polyporales</taxon>
        <taxon>Grifolaceae</taxon>
        <taxon>Grifola</taxon>
    </lineage>
</organism>
<gene>
    <name evidence="1" type="ORF">A0H81_09697</name>
</gene>
<reference evidence="1 2" key="1">
    <citation type="submission" date="2016-03" db="EMBL/GenBank/DDBJ databases">
        <title>Whole genome sequencing of Grifola frondosa 9006-11.</title>
        <authorList>
            <person name="Min B."/>
            <person name="Park H."/>
            <person name="Kim J.-G."/>
            <person name="Cho H."/>
            <person name="Oh Y.-L."/>
            <person name="Kong W.-S."/>
            <person name="Choi I.-G."/>
        </authorList>
    </citation>
    <scope>NUCLEOTIDE SEQUENCE [LARGE SCALE GENOMIC DNA]</scope>
    <source>
        <strain evidence="1 2">9006-11</strain>
    </source>
</reference>
<sequence>MERTLIAALLPWQICQSHTRDTCRPAFHLRFFALHPRGALSIPCRVLQVHWLLAELLGHQPCGSSRTGDQEWCSPIGRRRRLGSFGSFLPVEGNSPRVLLKPALIGLA</sequence>
<accession>A0A1C7M180</accession>
<dbReference type="EMBL" id="LUGG01000014">
    <property type="protein sequence ID" value="OBZ70187.1"/>
    <property type="molecule type" value="Genomic_DNA"/>
</dbReference>
<dbReference type="AlphaFoldDB" id="A0A1C7M180"/>
<name>A0A1C7M180_GRIFR</name>
<protein>
    <submittedName>
        <fullName evidence="1">Uncharacterized protein</fullName>
    </submittedName>
</protein>
<proteinExistence type="predicted"/>
<keyword evidence="2" id="KW-1185">Reference proteome</keyword>
<evidence type="ECO:0000313" key="2">
    <source>
        <dbReference type="Proteomes" id="UP000092993"/>
    </source>
</evidence>